<feature type="region of interest" description="Disordered" evidence="2">
    <location>
        <begin position="232"/>
        <end position="336"/>
    </location>
</feature>
<proteinExistence type="predicted"/>
<dbReference type="RefSeq" id="XP_007415856.1">
    <property type="nucleotide sequence ID" value="XM_007415794.1"/>
</dbReference>
<keyword evidence="4" id="KW-1185">Reference proteome</keyword>
<dbReference type="AlphaFoldDB" id="F4S3A3"/>
<feature type="compositionally biased region" description="Basic and acidic residues" evidence="2">
    <location>
        <begin position="277"/>
        <end position="289"/>
    </location>
</feature>
<feature type="region of interest" description="Disordered" evidence="2">
    <location>
        <begin position="1"/>
        <end position="20"/>
    </location>
</feature>
<feature type="coiled-coil region" evidence="1">
    <location>
        <begin position="487"/>
        <end position="521"/>
    </location>
</feature>
<sequence>MPQSGGPVEQDVPKPNLDHEKKDETFEARLARIQASFLCVRTKFAALCQRVEQKGNNVNENDLLEVRATKDELGKLDREMDTLKNEVAASVMRTGEYPINPNLNLPSEQFNRGHYIQAYTIHMYVWGSLKRVKFQNDLLITMLYDSLDTINLKYWVRVNFQFCSRGMSKQIMLDWLRINHPQVPIKCGSTKTEVAKIVREVQPQYFPDPASDTPAIDPTAGTFSPGSLISSVSSIPLPPEDKPSVPLTPSITFSPPPPRSETVAKIGAQKKRSATNELDHERLFKRSEPGHSITSIPEESSLLKKEKRHSKSGKLQRHMLNGVSHNRTNQGKVVSKSDPVAVGIQASESPQNRMPPLIDTSKKAVSKSIPTAVEPQVSKNHTNDIPPLIDLSETNWMDTPNPVVGQDIPPIEIPLQFVSGKTCNKRSGVDVFQEERNRAQQIRELEEAVEHLRLKLEMNEKSDLTVLADEMRRDEEVRLLQVCVKQLEQKVGDFESLEATVTNLQSEVTHLRKDLTAAAEDIRGHEDVIARLISMDDGDELSSAAGSSAAGLITFEIPQKIVLHLAPLIQGRDSIYLMIALSQL</sequence>
<dbReference type="Proteomes" id="UP000001072">
    <property type="component" value="Unassembled WGS sequence"/>
</dbReference>
<protein>
    <submittedName>
        <fullName evidence="3">Uncharacterized protein</fullName>
    </submittedName>
</protein>
<dbReference type="InParanoid" id="F4S3A3"/>
<dbReference type="HOGENOM" id="CLU_466975_0_0_1"/>
<dbReference type="VEuPathDB" id="FungiDB:MELLADRAFT_92930"/>
<accession>F4S3A3</accession>
<keyword evidence="1" id="KW-0175">Coiled coil</keyword>
<gene>
    <name evidence="3" type="ORF">MELLADRAFT_92930</name>
</gene>
<evidence type="ECO:0000313" key="4">
    <source>
        <dbReference type="Proteomes" id="UP000001072"/>
    </source>
</evidence>
<feature type="compositionally biased region" description="Basic residues" evidence="2">
    <location>
        <begin position="305"/>
        <end position="317"/>
    </location>
</feature>
<feature type="compositionally biased region" description="Polar residues" evidence="2">
    <location>
        <begin position="323"/>
        <end position="332"/>
    </location>
</feature>
<dbReference type="KEGG" id="mlr:MELLADRAFT_92930"/>
<evidence type="ECO:0000313" key="3">
    <source>
        <dbReference type="EMBL" id="EGG00782.1"/>
    </source>
</evidence>
<dbReference type="GeneID" id="18936414"/>
<name>F4S3A3_MELLP</name>
<evidence type="ECO:0000256" key="2">
    <source>
        <dbReference type="SAM" id="MobiDB-lite"/>
    </source>
</evidence>
<reference evidence="4" key="1">
    <citation type="journal article" date="2011" name="Proc. Natl. Acad. Sci. U.S.A.">
        <title>Obligate biotrophy features unraveled by the genomic analysis of rust fungi.</title>
        <authorList>
            <person name="Duplessis S."/>
            <person name="Cuomo C.A."/>
            <person name="Lin Y.-C."/>
            <person name="Aerts A."/>
            <person name="Tisserant E."/>
            <person name="Veneault-Fourrey C."/>
            <person name="Joly D.L."/>
            <person name="Hacquard S."/>
            <person name="Amselem J."/>
            <person name="Cantarel B.L."/>
            <person name="Chiu R."/>
            <person name="Coutinho P.M."/>
            <person name="Feau N."/>
            <person name="Field M."/>
            <person name="Frey P."/>
            <person name="Gelhaye E."/>
            <person name="Goldberg J."/>
            <person name="Grabherr M.G."/>
            <person name="Kodira C.D."/>
            <person name="Kohler A."/>
            <person name="Kuees U."/>
            <person name="Lindquist E.A."/>
            <person name="Lucas S.M."/>
            <person name="Mago R."/>
            <person name="Mauceli E."/>
            <person name="Morin E."/>
            <person name="Murat C."/>
            <person name="Pangilinan J.L."/>
            <person name="Park R."/>
            <person name="Pearson M."/>
            <person name="Quesneville H."/>
            <person name="Rouhier N."/>
            <person name="Sakthikumar S."/>
            <person name="Salamov A.A."/>
            <person name="Schmutz J."/>
            <person name="Selles B."/>
            <person name="Shapiro H."/>
            <person name="Tanguay P."/>
            <person name="Tuskan G.A."/>
            <person name="Henrissat B."/>
            <person name="Van de Peer Y."/>
            <person name="Rouze P."/>
            <person name="Ellis J.G."/>
            <person name="Dodds P.N."/>
            <person name="Schein J.E."/>
            <person name="Zhong S."/>
            <person name="Hamelin R.C."/>
            <person name="Grigoriev I.V."/>
            <person name="Szabo L.J."/>
            <person name="Martin F."/>
        </authorList>
    </citation>
    <scope>NUCLEOTIDE SEQUENCE [LARGE SCALE GENOMIC DNA]</scope>
    <source>
        <strain evidence="4">98AG31 / pathotype 3-4-7</strain>
    </source>
</reference>
<dbReference type="EMBL" id="GL883143">
    <property type="protein sequence ID" value="EGG00782.1"/>
    <property type="molecule type" value="Genomic_DNA"/>
</dbReference>
<evidence type="ECO:0000256" key="1">
    <source>
        <dbReference type="SAM" id="Coils"/>
    </source>
</evidence>
<organism evidence="4">
    <name type="scientific">Melampsora larici-populina (strain 98AG31 / pathotype 3-4-7)</name>
    <name type="common">Poplar leaf rust fungus</name>
    <dbReference type="NCBI Taxonomy" id="747676"/>
    <lineage>
        <taxon>Eukaryota</taxon>
        <taxon>Fungi</taxon>
        <taxon>Dikarya</taxon>
        <taxon>Basidiomycota</taxon>
        <taxon>Pucciniomycotina</taxon>
        <taxon>Pucciniomycetes</taxon>
        <taxon>Pucciniales</taxon>
        <taxon>Melampsoraceae</taxon>
        <taxon>Melampsora</taxon>
    </lineage>
</organism>